<gene>
    <name evidence="2" type="ORF">ONB1V03_LOCUS20403</name>
</gene>
<dbReference type="Proteomes" id="UP000728032">
    <property type="component" value="Unassembled WGS sequence"/>
</dbReference>
<protein>
    <submittedName>
        <fullName evidence="2">Uncharacterized protein</fullName>
    </submittedName>
</protein>
<feature type="compositionally biased region" description="Acidic residues" evidence="1">
    <location>
        <begin position="19"/>
        <end position="31"/>
    </location>
</feature>
<dbReference type="EMBL" id="OC949560">
    <property type="protein sequence ID" value="CAD7663845.1"/>
    <property type="molecule type" value="Genomic_DNA"/>
</dbReference>
<feature type="region of interest" description="Disordered" evidence="1">
    <location>
        <begin position="1"/>
        <end position="86"/>
    </location>
</feature>
<dbReference type="EMBL" id="CAJPVJ010034735">
    <property type="protein sequence ID" value="CAG2180982.1"/>
    <property type="molecule type" value="Genomic_DNA"/>
</dbReference>
<reference evidence="2" key="1">
    <citation type="submission" date="2020-11" db="EMBL/GenBank/DDBJ databases">
        <authorList>
            <person name="Tran Van P."/>
        </authorList>
    </citation>
    <scope>NUCLEOTIDE SEQUENCE</scope>
</reference>
<evidence type="ECO:0000313" key="2">
    <source>
        <dbReference type="EMBL" id="CAD7663845.1"/>
    </source>
</evidence>
<organism evidence="2">
    <name type="scientific">Oppiella nova</name>
    <dbReference type="NCBI Taxonomy" id="334625"/>
    <lineage>
        <taxon>Eukaryota</taxon>
        <taxon>Metazoa</taxon>
        <taxon>Ecdysozoa</taxon>
        <taxon>Arthropoda</taxon>
        <taxon>Chelicerata</taxon>
        <taxon>Arachnida</taxon>
        <taxon>Acari</taxon>
        <taxon>Acariformes</taxon>
        <taxon>Sarcoptiformes</taxon>
        <taxon>Oribatida</taxon>
        <taxon>Brachypylina</taxon>
        <taxon>Oppioidea</taxon>
        <taxon>Oppiidae</taxon>
        <taxon>Oppiella</taxon>
    </lineage>
</organism>
<feature type="compositionally biased region" description="Basic and acidic residues" evidence="1">
    <location>
        <begin position="8"/>
        <end position="18"/>
    </location>
</feature>
<accession>A0A7R9MP45</accession>
<evidence type="ECO:0000313" key="3">
    <source>
        <dbReference type="Proteomes" id="UP000728032"/>
    </source>
</evidence>
<sequence>MARKRRISDRYYESSDSREETDEEGGDEEESGYSRPRPPPQPQHGGRGRGPPGGLPPGQAKKQQNRETVVSYEGPYIDQRPPQVCN</sequence>
<dbReference type="AlphaFoldDB" id="A0A7R9MP45"/>
<keyword evidence="3" id="KW-1185">Reference proteome</keyword>
<name>A0A7R9MP45_9ACAR</name>
<proteinExistence type="predicted"/>
<feature type="non-terminal residue" evidence="2">
    <location>
        <position position="86"/>
    </location>
</feature>
<evidence type="ECO:0000256" key="1">
    <source>
        <dbReference type="SAM" id="MobiDB-lite"/>
    </source>
</evidence>